<accession>A0ABU4ZHP3</accession>
<evidence type="ECO:0000256" key="8">
    <source>
        <dbReference type="ARBA" id="ARBA00022679"/>
    </source>
</evidence>
<evidence type="ECO:0000256" key="9">
    <source>
        <dbReference type="ARBA" id="ARBA00023098"/>
    </source>
</evidence>
<evidence type="ECO:0000256" key="5">
    <source>
        <dbReference type="ARBA" id="ARBA00022516"/>
    </source>
</evidence>
<protein>
    <recommendedName>
        <fullName evidence="4 11">Lipid-A-disaccharide synthase</fullName>
        <ecNumber evidence="3 11">2.4.1.182</ecNumber>
    </recommendedName>
</protein>
<comment type="function">
    <text evidence="1">Condensation of UDP-2,3-diacylglucosamine and 2,3-diacylglucosamine-1-phosphate to form lipid A disaccharide, a precursor of lipid A, a phosphorylated glycolipid that anchors the lipopolysaccharide to the outer membrane of the cell.</text>
</comment>
<keyword evidence="8 12" id="KW-0808">Transferase</keyword>
<keyword evidence="13" id="KW-1185">Reference proteome</keyword>
<reference evidence="12 13" key="1">
    <citation type="submission" date="2023-08" db="EMBL/GenBank/DDBJ databases">
        <title>Implementing the SeqCode for naming new Mesorhizobium species isolated from Vachellia karroo root nodules.</title>
        <authorList>
            <person name="Van Lill M."/>
        </authorList>
    </citation>
    <scope>NUCLEOTIDE SEQUENCE [LARGE SCALE GENOMIC DNA]</scope>
    <source>
        <strain evidence="12 13">MSK 1335</strain>
    </source>
</reference>
<gene>
    <name evidence="12" type="primary">lpxB</name>
    <name evidence="12" type="ORF">RFM68_10295</name>
</gene>
<keyword evidence="5" id="KW-0444">Lipid biosynthesis</keyword>
<comment type="similarity">
    <text evidence="2">Belongs to the LpxB family.</text>
</comment>
<dbReference type="PANTHER" id="PTHR30372">
    <property type="entry name" value="LIPID-A-DISACCHARIDE SYNTHASE"/>
    <property type="match status" value="1"/>
</dbReference>
<evidence type="ECO:0000256" key="3">
    <source>
        <dbReference type="ARBA" id="ARBA00012687"/>
    </source>
</evidence>
<comment type="caution">
    <text evidence="12">The sequence shown here is derived from an EMBL/GenBank/DDBJ whole genome shotgun (WGS) entry which is preliminary data.</text>
</comment>
<dbReference type="SUPFAM" id="SSF53756">
    <property type="entry name" value="UDP-Glycosyltransferase/glycogen phosphorylase"/>
    <property type="match status" value="1"/>
</dbReference>
<evidence type="ECO:0000256" key="2">
    <source>
        <dbReference type="ARBA" id="ARBA00007868"/>
    </source>
</evidence>
<sequence length="394" mass="42748">MAADKPLKLAIVAGEESGDLLGADIVQALERTTGRKVQLVGIGGRHLQQLGLTPLFDGSEIALMGFSAVLRDLPRLMRRIGQTAATVAAERPDCLVTIDSPDFSLRVAKKVRAAAPAIPIVHYVCPSVWAWRPGRAVAMKPYVDHILCILPFEVKALARLGGPLGTYVGHRLTQDPGLLGAAKAQGLPRDLSGDRVKTLLVLPGSRRGEVSRLIGPFGETVSVLRARGHRLRLLLPTVPHVADLVRTSVARWAEKPEIILDPERKWQAFGKADAALIASGTVSLELALSGVPMISCYRLDPVMRMVQGLITVWSAALPNLIADQTIVPEHYNQYVRPRYLARQLEGLFSDTAYRAWQKDGFAEVARRMTTGRSSGDIAAEVVMGYIKKGVVSSQ</sequence>
<evidence type="ECO:0000256" key="11">
    <source>
        <dbReference type="NCBIfam" id="TIGR00215"/>
    </source>
</evidence>
<name>A0ABU4ZHP3_9HYPH</name>
<proteinExistence type="inferred from homology"/>
<evidence type="ECO:0000256" key="10">
    <source>
        <dbReference type="ARBA" id="ARBA00048975"/>
    </source>
</evidence>
<keyword evidence="6" id="KW-0441">Lipid A biosynthesis</keyword>
<keyword evidence="9" id="KW-0443">Lipid metabolism</keyword>
<dbReference type="EMBL" id="JAVIJF010000006">
    <property type="protein sequence ID" value="MDX8524899.1"/>
    <property type="molecule type" value="Genomic_DNA"/>
</dbReference>
<dbReference type="PANTHER" id="PTHR30372:SF4">
    <property type="entry name" value="LIPID-A-DISACCHARIDE SYNTHASE, MITOCHONDRIAL-RELATED"/>
    <property type="match status" value="1"/>
</dbReference>
<dbReference type="InterPro" id="IPR003835">
    <property type="entry name" value="Glyco_trans_19"/>
</dbReference>
<keyword evidence="7 12" id="KW-0328">Glycosyltransferase</keyword>
<dbReference type="RefSeq" id="WP_320232627.1">
    <property type="nucleotide sequence ID" value="NZ_JAVIJF010000006.1"/>
</dbReference>
<organism evidence="12 13">
    <name type="scientific">Mesorhizobium montanum</name>
    <dbReference type="NCBI Taxonomy" id="3072323"/>
    <lineage>
        <taxon>Bacteria</taxon>
        <taxon>Pseudomonadati</taxon>
        <taxon>Pseudomonadota</taxon>
        <taxon>Alphaproteobacteria</taxon>
        <taxon>Hyphomicrobiales</taxon>
        <taxon>Phyllobacteriaceae</taxon>
        <taxon>Mesorhizobium</taxon>
    </lineage>
</organism>
<dbReference type="Proteomes" id="UP001276840">
    <property type="component" value="Unassembled WGS sequence"/>
</dbReference>
<comment type="catalytic activity">
    <reaction evidence="10">
        <text>a lipid X + a UDP-2-N,3-O-bis[(3R)-3-hydroxyacyl]-alpha-D-glucosamine = a lipid A disaccharide + UDP + H(+)</text>
        <dbReference type="Rhea" id="RHEA:67828"/>
        <dbReference type="ChEBI" id="CHEBI:15378"/>
        <dbReference type="ChEBI" id="CHEBI:58223"/>
        <dbReference type="ChEBI" id="CHEBI:137748"/>
        <dbReference type="ChEBI" id="CHEBI:176338"/>
        <dbReference type="ChEBI" id="CHEBI:176343"/>
        <dbReference type="EC" id="2.4.1.182"/>
    </reaction>
</comment>
<dbReference type="GO" id="GO:0008915">
    <property type="term" value="F:lipid-A-disaccharide synthase activity"/>
    <property type="evidence" value="ECO:0007669"/>
    <property type="project" value="UniProtKB-EC"/>
</dbReference>
<evidence type="ECO:0000256" key="4">
    <source>
        <dbReference type="ARBA" id="ARBA00020902"/>
    </source>
</evidence>
<dbReference type="NCBIfam" id="TIGR00215">
    <property type="entry name" value="lpxB"/>
    <property type="match status" value="1"/>
</dbReference>
<evidence type="ECO:0000313" key="13">
    <source>
        <dbReference type="Proteomes" id="UP001276840"/>
    </source>
</evidence>
<evidence type="ECO:0000313" key="12">
    <source>
        <dbReference type="EMBL" id="MDX8524899.1"/>
    </source>
</evidence>
<dbReference type="Pfam" id="PF02684">
    <property type="entry name" value="LpxB"/>
    <property type="match status" value="1"/>
</dbReference>
<evidence type="ECO:0000256" key="1">
    <source>
        <dbReference type="ARBA" id="ARBA00002056"/>
    </source>
</evidence>
<dbReference type="EC" id="2.4.1.182" evidence="3 11"/>
<evidence type="ECO:0000256" key="7">
    <source>
        <dbReference type="ARBA" id="ARBA00022676"/>
    </source>
</evidence>
<evidence type="ECO:0000256" key="6">
    <source>
        <dbReference type="ARBA" id="ARBA00022556"/>
    </source>
</evidence>